<dbReference type="OrthoDB" id="9911474at2"/>
<dbReference type="Proteomes" id="UP000287171">
    <property type="component" value="Unassembled WGS sequence"/>
</dbReference>
<organism evidence="2 3">
    <name type="scientific">Dictyobacter alpinus</name>
    <dbReference type="NCBI Taxonomy" id="2014873"/>
    <lineage>
        <taxon>Bacteria</taxon>
        <taxon>Bacillati</taxon>
        <taxon>Chloroflexota</taxon>
        <taxon>Ktedonobacteria</taxon>
        <taxon>Ktedonobacterales</taxon>
        <taxon>Dictyobacteraceae</taxon>
        <taxon>Dictyobacter</taxon>
    </lineage>
</organism>
<feature type="region of interest" description="Disordered" evidence="1">
    <location>
        <begin position="1"/>
        <end position="65"/>
    </location>
</feature>
<evidence type="ECO:0000256" key="1">
    <source>
        <dbReference type="SAM" id="MobiDB-lite"/>
    </source>
</evidence>
<feature type="compositionally biased region" description="Polar residues" evidence="1">
    <location>
        <begin position="1"/>
        <end position="15"/>
    </location>
</feature>
<evidence type="ECO:0000313" key="3">
    <source>
        <dbReference type="Proteomes" id="UP000287171"/>
    </source>
</evidence>
<name>A0A402B995_9CHLR</name>
<reference evidence="3" key="1">
    <citation type="submission" date="2018-12" db="EMBL/GenBank/DDBJ databases">
        <title>Tengunoibacter tsumagoiensis gen. nov., sp. nov., Dictyobacter kobayashii sp. nov., D. alpinus sp. nov., and D. joshuensis sp. nov. and description of Dictyobacteraceae fam. nov. within the order Ktedonobacterales isolated from Tengu-no-mugimeshi.</title>
        <authorList>
            <person name="Wang C.M."/>
            <person name="Zheng Y."/>
            <person name="Sakai Y."/>
            <person name="Toyoda A."/>
            <person name="Minakuchi Y."/>
            <person name="Abe K."/>
            <person name="Yokota A."/>
            <person name="Yabe S."/>
        </authorList>
    </citation>
    <scope>NUCLEOTIDE SEQUENCE [LARGE SCALE GENOMIC DNA]</scope>
    <source>
        <strain evidence="3">Uno16</strain>
    </source>
</reference>
<sequence length="65" mass="7398">MGLSIFSSKQTWSSPRSKELVRTDVENERQAQREIDQLLRQGHTINGVLPNESGRSSSRGRRSSR</sequence>
<dbReference type="RefSeq" id="WP_126628168.1">
    <property type="nucleotide sequence ID" value="NZ_BIFT01000001.1"/>
</dbReference>
<evidence type="ECO:0000313" key="2">
    <source>
        <dbReference type="EMBL" id="GCE27890.1"/>
    </source>
</evidence>
<gene>
    <name evidence="2" type="ORF">KDA_33740</name>
</gene>
<proteinExistence type="predicted"/>
<protein>
    <submittedName>
        <fullName evidence="2">Uncharacterized protein</fullName>
    </submittedName>
</protein>
<dbReference type="AlphaFoldDB" id="A0A402B995"/>
<feature type="compositionally biased region" description="Basic and acidic residues" evidence="1">
    <location>
        <begin position="16"/>
        <end position="37"/>
    </location>
</feature>
<dbReference type="EMBL" id="BIFT01000001">
    <property type="protein sequence ID" value="GCE27890.1"/>
    <property type="molecule type" value="Genomic_DNA"/>
</dbReference>
<comment type="caution">
    <text evidence="2">The sequence shown here is derived from an EMBL/GenBank/DDBJ whole genome shotgun (WGS) entry which is preliminary data.</text>
</comment>
<keyword evidence="3" id="KW-1185">Reference proteome</keyword>
<accession>A0A402B995</accession>